<dbReference type="GeneTree" id="ENSGT00390000015165"/>
<keyword evidence="8" id="KW-0175">Coiled coil</keyword>
<dbReference type="GO" id="GO:0005829">
    <property type="term" value="C:cytosol"/>
    <property type="evidence" value="ECO:0007669"/>
    <property type="project" value="GOC"/>
</dbReference>
<evidence type="ECO:0000313" key="13">
    <source>
        <dbReference type="Proteomes" id="UP000261540"/>
    </source>
</evidence>
<evidence type="ECO:0000256" key="7">
    <source>
        <dbReference type="ARBA" id="ARBA00023136"/>
    </source>
</evidence>
<evidence type="ECO:0000256" key="2">
    <source>
        <dbReference type="ARBA" id="ARBA00004481"/>
    </source>
</evidence>
<dbReference type="Gene3D" id="1.10.357.110">
    <property type="entry name" value="Vacuolar protein sorting-associated protein 53, C-terminus"/>
    <property type="match status" value="1"/>
</dbReference>
<dbReference type="InterPro" id="IPR031745">
    <property type="entry name" value="Vps53_C"/>
</dbReference>
<evidence type="ECO:0000256" key="9">
    <source>
        <dbReference type="SAM" id="MobiDB-lite"/>
    </source>
</evidence>
<evidence type="ECO:0000259" key="11">
    <source>
        <dbReference type="Pfam" id="PF16854"/>
    </source>
</evidence>
<dbReference type="AlphaFoldDB" id="A0A3B3RSZ8"/>
<evidence type="ECO:0000256" key="6">
    <source>
        <dbReference type="ARBA" id="ARBA00023034"/>
    </source>
</evidence>
<protein>
    <recommendedName>
        <fullName evidence="4">Vacuolar protein sorting-associated protein 53 homolog</fullName>
    </recommendedName>
</protein>
<dbReference type="Pfam" id="PF16854">
    <property type="entry name" value="VPS53_C"/>
    <property type="match status" value="1"/>
</dbReference>
<keyword evidence="13" id="KW-1185">Reference proteome</keyword>
<keyword evidence="6" id="KW-0333">Golgi apparatus</keyword>
<evidence type="ECO:0000256" key="8">
    <source>
        <dbReference type="SAM" id="Coils"/>
    </source>
</evidence>
<feature type="domain" description="Vps53 C-terminal" evidence="11">
    <location>
        <begin position="649"/>
        <end position="730"/>
    </location>
</feature>
<dbReference type="Proteomes" id="UP000261540">
    <property type="component" value="Unplaced"/>
</dbReference>
<evidence type="ECO:0000256" key="3">
    <source>
        <dbReference type="ARBA" id="ARBA00008628"/>
    </source>
</evidence>
<dbReference type="Pfam" id="PF04100">
    <property type="entry name" value="Vps53_N"/>
    <property type="match status" value="1"/>
</dbReference>
<evidence type="ECO:0000259" key="10">
    <source>
        <dbReference type="Pfam" id="PF04100"/>
    </source>
</evidence>
<dbReference type="GO" id="GO:0000938">
    <property type="term" value="C:GARP complex"/>
    <property type="evidence" value="ECO:0007669"/>
    <property type="project" value="InterPro"/>
</dbReference>
<evidence type="ECO:0000313" key="12">
    <source>
        <dbReference type="Ensembl" id="ENSPKIP00000020960.1"/>
    </source>
</evidence>
<keyword evidence="5" id="KW-0967">Endosome</keyword>
<dbReference type="Ensembl" id="ENSPKIT00000001585.1">
    <property type="protein sequence ID" value="ENSPKIP00000020960.1"/>
    <property type="gene ID" value="ENSPKIG00000005484.1"/>
</dbReference>
<evidence type="ECO:0000256" key="1">
    <source>
        <dbReference type="ARBA" id="ARBA00004150"/>
    </source>
</evidence>
<proteinExistence type="inferred from homology"/>
<dbReference type="InterPro" id="IPR038260">
    <property type="entry name" value="Vps53_C_sf"/>
</dbReference>
<feature type="coiled-coil region" evidence="8">
    <location>
        <begin position="530"/>
        <end position="557"/>
    </location>
</feature>
<feature type="coiled-coil region" evidence="8">
    <location>
        <begin position="97"/>
        <end position="138"/>
    </location>
</feature>
<reference evidence="12" key="2">
    <citation type="submission" date="2025-09" db="UniProtKB">
        <authorList>
            <consortium name="Ensembl"/>
        </authorList>
    </citation>
    <scope>IDENTIFICATION</scope>
</reference>
<name>A0A3B3RSZ8_9TELE</name>
<comment type="similarity">
    <text evidence="3">Belongs to the VPS53 family.</text>
</comment>
<reference evidence="12" key="1">
    <citation type="submission" date="2025-08" db="UniProtKB">
        <authorList>
            <consortium name="Ensembl"/>
        </authorList>
    </citation>
    <scope>IDENTIFICATION</scope>
</reference>
<sequence>MMEDEELEFADDLDAILHLTPEVQQAIEQVFPSQDPLDRADFNAVEYINTLFPTEQSLANIDDVVNKIRLKIRRLDDNIRTVVRGQTNVGQDGRQALEEAQVAIQQLFSKIKDIKDKAEKSEQMVKEITRDIKQLDHAKRHLTTSITTLNHLHMLAGGVDSLEAMTRRRQYGEVANLLQGVVNVLEHFQKYMGIPQIRQLSERVKAVQSELGTQILADFEESFPSQGSKKPGGPSNVLRDACLVANVLEPRIKQEIIKKFIRQHLSEYLVLFQENQDVAWLDKIDRRYAWIKRQLVDYEEKYSRMFPAEWCMTERIAVEFCHVTRAELAKLMRARAREIEVKLLLFAIQRTTNFEGLLIKRFSGCTLNDGVPPRKPKAPENPFHGIVSKCFEPHLYVYIESQDKNLGELIDRFVADFRAQGPPKPGSEEGGAVLPSCADLFVYYKKCMVQCSQLSTGEPMIALTTIFQKYLREYAWKILSGNLPKNSSSSGGGLTISSLLKEKEGSEVAKFTVDELCLVCSILSTAEYCLATTQQLEEKLKEKVEKSLAERINLTSEMDTFSTVISNSIQLLVQDLDAACDPALTAMSKMPWQSVEHVGDQSPYVTSIIMHIKQNVPIIRDNLASTLPSHLCLPLPSYFCLPLPTSTSLLLDTHSLKTVLLDLPSIGCQVLRKAPASYTKIVVKGMTRAEMILKVVMAPHEPPVVFVDNYIKLLADGNPETFQKILDMKALKRSEQSSMLDLFRQRLPTPPSGGDSGPTLSFNAPTPEQESSRIRKLEKLIKKRL</sequence>
<organism evidence="12 13">
    <name type="scientific">Paramormyrops kingsleyae</name>
    <dbReference type="NCBI Taxonomy" id="1676925"/>
    <lineage>
        <taxon>Eukaryota</taxon>
        <taxon>Metazoa</taxon>
        <taxon>Chordata</taxon>
        <taxon>Craniata</taxon>
        <taxon>Vertebrata</taxon>
        <taxon>Euteleostomi</taxon>
        <taxon>Actinopterygii</taxon>
        <taxon>Neopterygii</taxon>
        <taxon>Teleostei</taxon>
        <taxon>Osteoglossocephala</taxon>
        <taxon>Osteoglossomorpha</taxon>
        <taxon>Osteoglossiformes</taxon>
        <taxon>Mormyridae</taxon>
        <taxon>Paramormyrops</taxon>
    </lineage>
</organism>
<dbReference type="GO" id="GO:0042147">
    <property type="term" value="P:retrograde transport, endosome to Golgi"/>
    <property type="evidence" value="ECO:0007669"/>
    <property type="project" value="InterPro"/>
</dbReference>
<evidence type="ECO:0000256" key="5">
    <source>
        <dbReference type="ARBA" id="ARBA00022753"/>
    </source>
</evidence>
<dbReference type="PANTHER" id="PTHR12820">
    <property type="entry name" value="VACUOLAR SORTING PROTEIN 53"/>
    <property type="match status" value="1"/>
</dbReference>
<comment type="subcellular location">
    <subcellularLocation>
        <location evidence="2">Endosome membrane</location>
        <topology evidence="2">Peripheral membrane protein</topology>
    </subcellularLocation>
    <subcellularLocation>
        <location evidence="1">Golgi apparatus</location>
        <location evidence="1">trans-Golgi network membrane</location>
        <topology evidence="1">Peripheral membrane protein</topology>
    </subcellularLocation>
</comment>
<keyword evidence="7" id="KW-0472">Membrane</keyword>
<evidence type="ECO:0000256" key="4">
    <source>
        <dbReference type="ARBA" id="ARBA00014103"/>
    </source>
</evidence>
<feature type="domain" description="Vps53 N-terminal" evidence="10">
    <location>
        <begin position="41"/>
        <end position="417"/>
    </location>
</feature>
<dbReference type="GO" id="GO:0010008">
    <property type="term" value="C:endosome membrane"/>
    <property type="evidence" value="ECO:0007669"/>
    <property type="project" value="UniProtKB-SubCell"/>
</dbReference>
<feature type="region of interest" description="Disordered" evidence="9">
    <location>
        <begin position="745"/>
        <end position="773"/>
    </location>
</feature>
<dbReference type="InterPro" id="IPR007234">
    <property type="entry name" value="Vps53_N"/>
</dbReference>
<accession>A0A3B3RSZ8</accession>
<dbReference type="PANTHER" id="PTHR12820:SF0">
    <property type="entry name" value="VACUOLAR PROTEIN SORTING-ASSOCIATED PROTEIN 53 HOMOLOG"/>
    <property type="match status" value="1"/>
</dbReference>
<dbReference type="InterPro" id="IPR039766">
    <property type="entry name" value="Vps53"/>
</dbReference>